<organism evidence="3 4">
    <name type="scientific">Oscillochloris trichoides DG-6</name>
    <dbReference type="NCBI Taxonomy" id="765420"/>
    <lineage>
        <taxon>Bacteria</taxon>
        <taxon>Bacillati</taxon>
        <taxon>Chloroflexota</taxon>
        <taxon>Chloroflexia</taxon>
        <taxon>Chloroflexales</taxon>
        <taxon>Chloroflexineae</taxon>
        <taxon>Oscillochloridaceae</taxon>
        <taxon>Oscillochloris</taxon>
    </lineage>
</organism>
<gene>
    <name evidence="3" type="ORF">OSCT_1121</name>
</gene>
<name>E1ICS0_9CHLR</name>
<dbReference type="Pfam" id="PF00403">
    <property type="entry name" value="HMA"/>
    <property type="match status" value="1"/>
</dbReference>
<reference evidence="3 4" key="1">
    <citation type="journal article" date="2011" name="J. Bacteriol.">
        <title>Draft genome sequence of the anoxygenic filamentous phototrophic bacterium Oscillochloris trichoides subsp. DG-6.</title>
        <authorList>
            <person name="Kuznetsov B.B."/>
            <person name="Ivanovsky R.N."/>
            <person name="Keppen O.I."/>
            <person name="Sukhacheva M.V."/>
            <person name="Bumazhkin B.K."/>
            <person name="Patutina E.O."/>
            <person name="Beletsky A.V."/>
            <person name="Mardanov A.V."/>
            <person name="Baslerov R.V."/>
            <person name="Panteleeva A.N."/>
            <person name="Kolganova T.V."/>
            <person name="Ravin N.V."/>
            <person name="Skryabin K.G."/>
        </authorList>
    </citation>
    <scope>NUCLEOTIDE SEQUENCE [LARGE SCALE GENOMIC DNA]</scope>
    <source>
        <strain evidence="3 4">DG-6</strain>
    </source>
</reference>
<keyword evidence="4" id="KW-1185">Reference proteome</keyword>
<dbReference type="SUPFAM" id="SSF55008">
    <property type="entry name" value="HMA, heavy metal-associated domain"/>
    <property type="match status" value="1"/>
</dbReference>
<feature type="domain" description="HMA" evidence="2">
    <location>
        <begin position="2"/>
        <end position="67"/>
    </location>
</feature>
<dbReference type="EMBL" id="ADVR01000030">
    <property type="protein sequence ID" value="EFO81018.1"/>
    <property type="molecule type" value="Genomic_DNA"/>
</dbReference>
<accession>E1ICS0</accession>
<dbReference type="CDD" id="cd00371">
    <property type="entry name" value="HMA"/>
    <property type="match status" value="1"/>
</dbReference>
<dbReference type="AlphaFoldDB" id="E1ICS0"/>
<dbReference type="PROSITE" id="PS01047">
    <property type="entry name" value="HMA_1"/>
    <property type="match status" value="1"/>
</dbReference>
<evidence type="ECO:0000256" key="1">
    <source>
        <dbReference type="ARBA" id="ARBA00022723"/>
    </source>
</evidence>
<dbReference type="eggNOG" id="COG2608">
    <property type="taxonomic scope" value="Bacteria"/>
</dbReference>
<dbReference type="InterPro" id="IPR036163">
    <property type="entry name" value="HMA_dom_sf"/>
</dbReference>
<proteinExistence type="predicted"/>
<dbReference type="HOGENOM" id="CLU_134973_13_1_0"/>
<evidence type="ECO:0000313" key="3">
    <source>
        <dbReference type="EMBL" id="EFO81018.1"/>
    </source>
</evidence>
<dbReference type="STRING" id="765420.OSCT_1121"/>
<dbReference type="PROSITE" id="PS50846">
    <property type="entry name" value="HMA_2"/>
    <property type="match status" value="1"/>
</dbReference>
<dbReference type="GO" id="GO:0046872">
    <property type="term" value="F:metal ion binding"/>
    <property type="evidence" value="ECO:0007669"/>
    <property type="project" value="UniProtKB-KW"/>
</dbReference>
<dbReference type="OrthoDB" id="9813965at2"/>
<dbReference type="Proteomes" id="UP000054010">
    <property type="component" value="Unassembled WGS sequence"/>
</dbReference>
<comment type="caution">
    <text evidence="3">The sequence shown here is derived from an EMBL/GenBank/DDBJ whole genome shotgun (WGS) entry which is preliminary data.</text>
</comment>
<dbReference type="InterPro" id="IPR017969">
    <property type="entry name" value="Heavy-metal-associated_CS"/>
</dbReference>
<protein>
    <submittedName>
        <fullName evidence="3">Copper ion binding protein</fullName>
    </submittedName>
</protein>
<evidence type="ECO:0000313" key="4">
    <source>
        <dbReference type="Proteomes" id="UP000054010"/>
    </source>
</evidence>
<dbReference type="InterPro" id="IPR006121">
    <property type="entry name" value="HMA_dom"/>
</dbReference>
<dbReference type="Gene3D" id="3.30.70.100">
    <property type="match status" value="1"/>
</dbReference>
<keyword evidence="1" id="KW-0479">Metal-binding</keyword>
<sequence length="72" mass="7726">MISEQFLVPAVSCQHCVRAVTNEVSSLTGVQRVEVNLDTKVVTVEHDEDLGAATIIAAIQEAGYDEVQRLGA</sequence>
<evidence type="ECO:0000259" key="2">
    <source>
        <dbReference type="PROSITE" id="PS50846"/>
    </source>
</evidence>